<name>A0A176VJK5_MARPO</name>
<reference evidence="1" key="1">
    <citation type="submission" date="2016-03" db="EMBL/GenBank/DDBJ databases">
        <title>Mechanisms controlling the formation of the plant cell surface in tip-growing cells are functionally conserved among land plants.</title>
        <authorList>
            <person name="Honkanen S."/>
            <person name="Jones V.A."/>
            <person name="Morieri G."/>
            <person name="Champion C."/>
            <person name="Hetherington A.J."/>
            <person name="Kelly S."/>
            <person name="Saint-Marcoux D."/>
            <person name="Proust H."/>
            <person name="Prescott H."/>
            <person name="Dolan L."/>
        </authorList>
    </citation>
    <scope>NUCLEOTIDE SEQUENCE [LARGE SCALE GENOMIC DNA]</scope>
    <source>
        <tissue evidence="1">Whole gametophyte</tissue>
    </source>
</reference>
<dbReference type="Proteomes" id="UP000077202">
    <property type="component" value="Unassembled WGS sequence"/>
</dbReference>
<evidence type="ECO:0000313" key="1">
    <source>
        <dbReference type="EMBL" id="OAE21094.1"/>
    </source>
</evidence>
<gene>
    <name evidence="1" type="ORF">AXG93_3661s1190</name>
</gene>
<sequence length="285" mass="32164">MAETQLTEIRISKTLAKLKKKANRRRVVSDSSESCVAKSVAAASTTDEEKREELTLRAVEEVPSGVQVEVPMEVAIESSKERTVTVSLSLPPSEQMRSMKSEEVPWPKTSEELAKELTLTEEIIEKVVAQVDGTMVDVSEIPSAPPHEKEVRFKAEKKVSEEEPREFKIKRAVAVKIEWKSVTAMAKERVASLSSECATMRVTLQERENHLRAKEMECEVLRLNLAKETDLRVTIERECMSLRVDIENAQKATVDLRDRLKSSKVAYTAESRRVNELTSNLAKHD</sequence>
<evidence type="ECO:0000313" key="2">
    <source>
        <dbReference type="Proteomes" id="UP000077202"/>
    </source>
</evidence>
<keyword evidence="2" id="KW-1185">Reference proteome</keyword>
<accession>A0A176VJK5</accession>
<proteinExistence type="predicted"/>
<organism evidence="1 2">
    <name type="scientific">Marchantia polymorpha subsp. ruderalis</name>
    <dbReference type="NCBI Taxonomy" id="1480154"/>
    <lineage>
        <taxon>Eukaryota</taxon>
        <taxon>Viridiplantae</taxon>
        <taxon>Streptophyta</taxon>
        <taxon>Embryophyta</taxon>
        <taxon>Marchantiophyta</taxon>
        <taxon>Marchantiopsida</taxon>
        <taxon>Marchantiidae</taxon>
        <taxon>Marchantiales</taxon>
        <taxon>Marchantiaceae</taxon>
        <taxon>Marchantia</taxon>
    </lineage>
</organism>
<comment type="caution">
    <text evidence="1">The sequence shown here is derived from an EMBL/GenBank/DDBJ whole genome shotgun (WGS) entry which is preliminary data.</text>
</comment>
<dbReference type="AlphaFoldDB" id="A0A176VJK5"/>
<protein>
    <submittedName>
        <fullName evidence="1">Uncharacterized protein</fullName>
    </submittedName>
</protein>
<dbReference type="EMBL" id="LVLJ01003529">
    <property type="protein sequence ID" value="OAE21094.1"/>
    <property type="molecule type" value="Genomic_DNA"/>
</dbReference>